<evidence type="ECO:0000259" key="6">
    <source>
        <dbReference type="PROSITE" id="PS50893"/>
    </source>
</evidence>
<dbReference type="Pfam" id="PF09821">
    <property type="entry name" value="AAA_assoc_C"/>
    <property type="match status" value="1"/>
</dbReference>
<dbReference type="InterPro" id="IPR017871">
    <property type="entry name" value="ABC_transporter-like_CS"/>
</dbReference>
<keyword evidence="8" id="KW-1185">Reference proteome</keyword>
<feature type="region of interest" description="Disordered" evidence="5">
    <location>
        <begin position="361"/>
        <end position="426"/>
    </location>
</feature>
<dbReference type="InterPro" id="IPR003439">
    <property type="entry name" value="ABC_transporter-like_ATP-bd"/>
</dbReference>
<evidence type="ECO:0000256" key="3">
    <source>
        <dbReference type="ARBA" id="ARBA00022741"/>
    </source>
</evidence>
<keyword evidence="4 7" id="KW-0067">ATP-binding</keyword>
<dbReference type="RefSeq" id="XP_005536544.1">
    <property type="nucleotide sequence ID" value="XM_005536487.1"/>
</dbReference>
<keyword evidence="2" id="KW-0813">Transport</keyword>
<dbReference type="Proteomes" id="UP000007014">
    <property type="component" value="Chromosome 11"/>
</dbReference>
<feature type="compositionally biased region" description="Polar residues" evidence="5">
    <location>
        <begin position="386"/>
        <end position="404"/>
    </location>
</feature>
<sequence length="653" mass="71438">MFTIPTNWHALVWSHTASRTRFPGSASFAKRPEHGTAASLPVQKPRRNALLSAQWRESKRSWSSTAITRETMTPLELPFLRLSRMAAGDAPRSAAVTPDSATPVAELVNVSYHVREHFPVIEDISLALHRYEIVCLVGQSGSGKSTILRLFAGLVQPTRGTVYFAGKPLRGVNPNAAIVFQNFALFPWLTVVENVMLGLGSEIPLAERRRQATAIVDMIGLDGYENAYPRELSGGQRQRVGFARALVTHPTLLLLDEPFSALDVLTAENLRSELLNLWTHGSMPTQSILMVTHGIEEAVSLADRIVVLGKGPGRIRAEIPVRLRHPRDRKSDAFQELVDRVYKIISDEVTLPVDAVDQVTSVTERSGRGGATASDSRVLVSPPDRAQSQRGSIASTEQETQNRAGDNAAAASPSTTNDGQPSDRPLSAAAKRQLLQKAARSNDERLNEFPALPPVRLGSVAGLLQLLASENSPVVDLYRLGQALQLDVHGLYPIVEAAEILGLLSVSEGDVALTGAGHAFVAGSVDDRKRIVRGALLVAPDARLIQTICRLLQRAKHRRIPESLVLDSLLDRYFEPSESRRQLDTAIEWGRYAELFAYDSVSGELFLEDENDANTNGMLADRRSTETYQTETPNQRPRVTNAGHSVDTAPDLE</sequence>
<keyword evidence="3" id="KW-0547">Nucleotide-binding</keyword>
<dbReference type="GO" id="GO:0005524">
    <property type="term" value="F:ATP binding"/>
    <property type="evidence" value="ECO:0007669"/>
    <property type="project" value="UniProtKB-KW"/>
</dbReference>
<organism evidence="7 8">
    <name type="scientific">Cyanidioschyzon merolae (strain NIES-3377 / 10D)</name>
    <name type="common">Unicellular red alga</name>
    <dbReference type="NCBI Taxonomy" id="280699"/>
    <lineage>
        <taxon>Eukaryota</taxon>
        <taxon>Rhodophyta</taxon>
        <taxon>Bangiophyceae</taxon>
        <taxon>Cyanidiales</taxon>
        <taxon>Cyanidiaceae</taxon>
        <taxon>Cyanidioschyzon</taxon>
    </lineage>
</organism>
<dbReference type="KEGG" id="cme:CYME_CMK129C"/>
<dbReference type="PANTHER" id="PTHR42788">
    <property type="entry name" value="TAURINE IMPORT ATP-BINDING PROTEIN-RELATED"/>
    <property type="match status" value="1"/>
</dbReference>
<dbReference type="EMBL" id="AP006493">
    <property type="protein sequence ID" value="BAM80508.1"/>
    <property type="molecule type" value="Genomic_DNA"/>
</dbReference>
<gene>
    <name evidence="7" type="ORF">CYME_CMK129C</name>
</gene>
<feature type="domain" description="ABC transporter" evidence="6">
    <location>
        <begin position="105"/>
        <end position="335"/>
    </location>
</feature>
<dbReference type="GO" id="GO:0016887">
    <property type="term" value="F:ATP hydrolysis activity"/>
    <property type="evidence" value="ECO:0007669"/>
    <property type="project" value="InterPro"/>
</dbReference>
<dbReference type="OrthoDB" id="422637at2759"/>
<dbReference type="CDD" id="cd03293">
    <property type="entry name" value="ABC_NrtD_SsuB_transporters"/>
    <property type="match status" value="1"/>
</dbReference>
<reference evidence="7 8" key="2">
    <citation type="journal article" date="2007" name="BMC Biol.">
        <title>A 100%-complete sequence reveals unusually simple genomic features in the hot-spring red alga Cyanidioschyzon merolae.</title>
        <authorList>
            <person name="Nozaki H."/>
            <person name="Takano H."/>
            <person name="Misumi O."/>
            <person name="Terasawa K."/>
            <person name="Matsuzaki M."/>
            <person name="Maruyama S."/>
            <person name="Nishida K."/>
            <person name="Yagisawa F."/>
            <person name="Yoshida Y."/>
            <person name="Fujiwara T."/>
            <person name="Takio S."/>
            <person name="Tamura K."/>
            <person name="Chung S.J."/>
            <person name="Nakamura S."/>
            <person name="Kuroiwa H."/>
            <person name="Tanaka K."/>
            <person name="Sato N."/>
            <person name="Kuroiwa T."/>
        </authorList>
    </citation>
    <scope>NUCLEOTIDE SEQUENCE [LARGE SCALE GENOMIC DNA]</scope>
    <source>
        <strain evidence="7 8">10D</strain>
    </source>
</reference>
<dbReference type="HOGENOM" id="CLU_027829_2_3_1"/>
<accession>M1VHS9</accession>
<dbReference type="InterPro" id="IPR027417">
    <property type="entry name" value="P-loop_NTPase"/>
</dbReference>
<feature type="compositionally biased region" description="Polar residues" evidence="5">
    <location>
        <begin position="626"/>
        <end position="638"/>
    </location>
</feature>
<feature type="region of interest" description="Disordered" evidence="5">
    <location>
        <begin position="612"/>
        <end position="653"/>
    </location>
</feature>
<dbReference type="PROSITE" id="PS00211">
    <property type="entry name" value="ABC_TRANSPORTER_1"/>
    <property type="match status" value="1"/>
</dbReference>
<evidence type="ECO:0000256" key="2">
    <source>
        <dbReference type="ARBA" id="ARBA00022448"/>
    </source>
</evidence>
<dbReference type="PROSITE" id="PS50893">
    <property type="entry name" value="ABC_TRANSPORTER_2"/>
    <property type="match status" value="1"/>
</dbReference>
<evidence type="ECO:0000256" key="5">
    <source>
        <dbReference type="SAM" id="MobiDB-lite"/>
    </source>
</evidence>
<dbReference type="Pfam" id="PF00005">
    <property type="entry name" value="ABC_tran"/>
    <property type="match status" value="1"/>
</dbReference>
<dbReference type="Gene3D" id="3.40.50.300">
    <property type="entry name" value="P-loop containing nucleotide triphosphate hydrolases"/>
    <property type="match status" value="1"/>
</dbReference>
<dbReference type="GeneID" id="16994484"/>
<reference evidence="7 8" key="1">
    <citation type="journal article" date="2004" name="Nature">
        <title>Genome sequence of the ultrasmall unicellular red alga Cyanidioschyzon merolae 10D.</title>
        <authorList>
            <person name="Matsuzaki M."/>
            <person name="Misumi O."/>
            <person name="Shin-i T."/>
            <person name="Maruyama S."/>
            <person name="Takahara M."/>
            <person name="Miyagishima S."/>
            <person name="Mori T."/>
            <person name="Nishida K."/>
            <person name="Yagisawa F."/>
            <person name="Nishida K."/>
            <person name="Yoshida Y."/>
            <person name="Nishimura Y."/>
            <person name="Nakao S."/>
            <person name="Kobayashi T."/>
            <person name="Momoyama Y."/>
            <person name="Higashiyama T."/>
            <person name="Minoda A."/>
            <person name="Sano M."/>
            <person name="Nomoto H."/>
            <person name="Oishi K."/>
            <person name="Hayashi H."/>
            <person name="Ohta F."/>
            <person name="Nishizaka S."/>
            <person name="Haga S."/>
            <person name="Miura S."/>
            <person name="Morishita T."/>
            <person name="Kabeya Y."/>
            <person name="Terasawa K."/>
            <person name="Suzuki Y."/>
            <person name="Ishii Y."/>
            <person name="Asakawa S."/>
            <person name="Takano H."/>
            <person name="Ohta N."/>
            <person name="Kuroiwa H."/>
            <person name="Tanaka K."/>
            <person name="Shimizu N."/>
            <person name="Sugano S."/>
            <person name="Sato N."/>
            <person name="Nozaki H."/>
            <person name="Ogasawara N."/>
            <person name="Kohara Y."/>
            <person name="Kuroiwa T."/>
        </authorList>
    </citation>
    <scope>NUCLEOTIDE SEQUENCE [LARGE SCALE GENOMIC DNA]</scope>
    <source>
        <strain evidence="7 8">10D</strain>
    </source>
</reference>
<dbReference type="InterPro" id="IPR018632">
    <property type="entry name" value="AAA-associated_dom_C"/>
</dbReference>
<evidence type="ECO:0000313" key="7">
    <source>
        <dbReference type="EMBL" id="BAM80508.1"/>
    </source>
</evidence>
<dbReference type="SUPFAM" id="SSF52540">
    <property type="entry name" value="P-loop containing nucleoside triphosphate hydrolases"/>
    <property type="match status" value="1"/>
</dbReference>
<evidence type="ECO:0000256" key="1">
    <source>
        <dbReference type="ARBA" id="ARBA00014334"/>
    </source>
</evidence>
<dbReference type="eggNOG" id="KOG0055">
    <property type="taxonomic scope" value="Eukaryota"/>
</dbReference>
<dbReference type="AlphaFoldDB" id="M1VHS9"/>
<dbReference type="PANTHER" id="PTHR42788:SF13">
    <property type="entry name" value="ALIPHATIC SULFONATES IMPORT ATP-BINDING PROTEIN SSUB"/>
    <property type="match status" value="1"/>
</dbReference>
<name>M1VHS9_CYAM1</name>
<proteinExistence type="predicted"/>
<dbReference type="InterPro" id="IPR003593">
    <property type="entry name" value="AAA+_ATPase"/>
</dbReference>
<evidence type="ECO:0000256" key="4">
    <source>
        <dbReference type="ARBA" id="ARBA00022840"/>
    </source>
</evidence>
<dbReference type="InterPro" id="IPR050166">
    <property type="entry name" value="ABC_transporter_ATP-bind"/>
</dbReference>
<dbReference type="SMART" id="SM00382">
    <property type="entry name" value="AAA"/>
    <property type="match status" value="1"/>
</dbReference>
<dbReference type="OMA" id="RMPIKSI"/>
<dbReference type="Gramene" id="CMK129CT">
    <property type="protein sequence ID" value="CMK129CT"/>
    <property type="gene ID" value="CMK129C"/>
</dbReference>
<evidence type="ECO:0000313" key="8">
    <source>
        <dbReference type="Proteomes" id="UP000007014"/>
    </source>
</evidence>
<protein>
    <recommendedName>
        <fullName evidence="1">Probable ATP-dependent transporter ycf16</fullName>
    </recommendedName>
</protein>